<feature type="transmembrane region" description="Helical" evidence="1">
    <location>
        <begin position="94"/>
        <end position="113"/>
    </location>
</feature>
<evidence type="ECO:0000259" key="2">
    <source>
        <dbReference type="Pfam" id="PF01757"/>
    </source>
</evidence>
<evidence type="ECO:0000313" key="3">
    <source>
        <dbReference type="EMBL" id="SVE15711.1"/>
    </source>
</evidence>
<organism evidence="3">
    <name type="scientific">marine metagenome</name>
    <dbReference type="NCBI Taxonomy" id="408172"/>
    <lineage>
        <taxon>unclassified sequences</taxon>
        <taxon>metagenomes</taxon>
        <taxon>ecological metagenomes</taxon>
    </lineage>
</organism>
<feature type="transmembrane region" description="Helical" evidence="1">
    <location>
        <begin position="141"/>
        <end position="161"/>
    </location>
</feature>
<gene>
    <name evidence="3" type="ORF">METZ01_LOCUS468565</name>
</gene>
<evidence type="ECO:0000256" key="1">
    <source>
        <dbReference type="SAM" id="Phobius"/>
    </source>
</evidence>
<reference evidence="3" key="1">
    <citation type="submission" date="2018-05" db="EMBL/GenBank/DDBJ databases">
        <authorList>
            <person name="Lanie J.A."/>
            <person name="Ng W.-L."/>
            <person name="Kazmierczak K.M."/>
            <person name="Andrzejewski T.M."/>
            <person name="Davidsen T.M."/>
            <person name="Wayne K.J."/>
            <person name="Tettelin H."/>
            <person name="Glass J.I."/>
            <person name="Rusch D."/>
            <person name="Podicherti R."/>
            <person name="Tsui H.-C.T."/>
            <person name="Winkler M.E."/>
        </authorList>
    </citation>
    <scope>NUCLEOTIDE SEQUENCE</scope>
</reference>
<keyword evidence="1" id="KW-0812">Transmembrane</keyword>
<dbReference type="InterPro" id="IPR050623">
    <property type="entry name" value="Glucan_succinyl_AcylTrfase"/>
</dbReference>
<dbReference type="EMBL" id="UINC01197963">
    <property type="protein sequence ID" value="SVE15711.1"/>
    <property type="molecule type" value="Genomic_DNA"/>
</dbReference>
<accession>A0A383B767</accession>
<dbReference type="InterPro" id="IPR002656">
    <property type="entry name" value="Acyl_transf_3_dom"/>
</dbReference>
<feature type="transmembrane region" description="Helical" evidence="1">
    <location>
        <begin position="12"/>
        <end position="31"/>
    </location>
</feature>
<proteinExistence type="predicted"/>
<dbReference type="GO" id="GO:0016747">
    <property type="term" value="F:acyltransferase activity, transferring groups other than amino-acyl groups"/>
    <property type="evidence" value="ECO:0007669"/>
    <property type="project" value="InterPro"/>
</dbReference>
<dbReference type="PANTHER" id="PTHR36927:SF1">
    <property type="entry name" value="MDO-LIKE PROTEIN"/>
    <property type="match status" value="1"/>
</dbReference>
<keyword evidence="1" id="KW-1133">Transmembrane helix</keyword>
<sequence length="185" mass="21347">MKTTQRLHGLDGLRAFAMLMGIAVHASLPYWSSLGKISFFWPADKDQSISLWMMFNIIHSWRMPLFFLLAGFFAHLYLSHHDIRAFFINRLHRIVGPLLIFGVITAAILPPIWEFGFNGEFKLSGLIGFPDSPGFLGHLWFLYYLSIFYGLIIIGMSVAWVSRLKFYVFQPLLRIFYSPIPLALI</sequence>
<protein>
    <recommendedName>
        <fullName evidence="2">Acyltransferase 3 domain-containing protein</fullName>
    </recommendedName>
</protein>
<keyword evidence="1" id="KW-0472">Membrane</keyword>
<name>A0A383B767_9ZZZZ</name>
<dbReference type="AlphaFoldDB" id="A0A383B767"/>
<dbReference type="Pfam" id="PF01757">
    <property type="entry name" value="Acyl_transf_3"/>
    <property type="match status" value="1"/>
</dbReference>
<feature type="non-terminal residue" evidence="3">
    <location>
        <position position="185"/>
    </location>
</feature>
<dbReference type="PANTHER" id="PTHR36927">
    <property type="entry name" value="BLR4337 PROTEIN"/>
    <property type="match status" value="1"/>
</dbReference>
<feature type="domain" description="Acyltransferase 3" evidence="2">
    <location>
        <begin position="8"/>
        <end position="168"/>
    </location>
</feature>
<feature type="transmembrane region" description="Helical" evidence="1">
    <location>
        <begin position="51"/>
        <end position="73"/>
    </location>
</feature>